<sequence length="268" mass="29289">MKVIRRRLALMALGATLSACATRPAPPVQHYSLGMSRADFRDYGGAKANPCDAEQRWLSDELTAVNGLLARFVEGTDKLGNPNSVDHPRQVELLKEAQRTLPPVLDVHERNLRGLARCGFKDKGAFPEISRRGGELTTAARGRLAEADGVLAQAALRAAQGKWKDESLQREATARGTWCTETPKVGEATVYFARQGLEGGTEWFFCDGSRVEQRAGTEPAFVEPEGLKPQDRRRIKPPRYLEAAVNFPAEEIDRAPEGSAPKSAAPTP</sequence>
<evidence type="ECO:0000313" key="4">
    <source>
        <dbReference type="Proteomes" id="UP000663090"/>
    </source>
</evidence>
<evidence type="ECO:0000313" key="3">
    <source>
        <dbReference type="EMBL" id="QSQ10862.1"/>
    </source>
</evidence>
<dbReference type="EMBL" id="CP071091">
    <property type="protein sequence ID" value="QSQ10862.1"/>
    <property type="molecule type" value="Genomic_DNA"/>
</dbReference>
<dbReference type="RefSeq" id="WP_206712627.1">
    <property type="nucleotide sequence ID" value="NZ_CP071091.1"/>
</dbReference>
<reference evidence="3 4" key="1">
    <citation type="submission" date="2021-02" db="EMBL/GenBank/DDBJ databases">
        <title>De Novo genome assembly of isolated myxobacteria.</title>
        <authorList>
            <person name="Stevens D.C."/>
        </authorList>
    </citation>
    <scope>NUCLEOTIDE SEQUENCE [LARGE SCALE GENOMIC DNA]</scope>
    <source>
        <strain evidence="3 4">SCHIC003</strain>
    </source>
</reference>
<dbReference type="Proteomes" id="UP000663090">
    <property type="component" value="Chromosome"/>
</dbReference>
<feature type="chain" id="PRO_5046366075" description="Lipoprotein" evidence="2">
    <location>
        <begin position="22"/>
        <end position="268"/>
    </location>
</feature>
<evidence type="ECO:0008006" key="5">
    <source>
        <dbReference type="Google" id="ProtNLM"/>
    </source>
</evidence>
<accession>A0ABX7MWP6</accession>
<evidence type="ECO:0000256" key="1">
    <source>
        <dbReference type="SAM" id="MobiDB-lite"/>
    </source>
</evidence>
<proteinExistence type="predicted"/>
<evidence type="ECO:0000256" key="2">
    <source>
        <dbReference type="SAM" id="SignalP"/>
    </source>
</evidence>
<feature type="region of interest" description="Disordered" evidence="1">
    <location>
        <begin position="216"/>
        <end position="268"/>
    </location>
</feature>
<feature type="signal peptide" evidence="2">
    <location>
        <begin position="1"/>
        <end position="21"/>
    </location>
</feature>
<dbReference type="PROSITE" id="PS51257">
    <property type="entry name" value="PROKAR_LIPOPROTEIN"/>
    <property type="match status" value="1"/>
</dbReference>
<protein>
    <recommendedName>
        <fullName evidence="5">Lipoprotein</fullName>
    </recommendedName>
</protein>
<organism evidence="3 4">
    <name type="scientific">Myxococcus landrumensis</name>
    <dbReference type="NCBI Taxonomy" id="2813577"/>
    <lineage>
        <taxon>Bacteria</taxon>
        <taxon>Pseudomonadati</taxon>
        <taxon>Myxococcota</taxon>
        <taxon>Myxococcia</taxon>
        <taxon>Myxococcales</taxon>
        <taxon>Cystobacterineae</taxon>
        <taxon>Myxococcaceae</taxon>
        <taxon>Myxococcus</taxon>
    </lineage>
</organism>
<gene>
    <name evidence="3" type="ORF">JY572_20755</name>
</gene>
<keyword evidence="4" id="KW-1185">Reference proteome</keyword>
<name>A0ABX7MWP6_9BACT</name>
<keyword evidence="2" id="KW-0732">Signal</keyword>